<dbReference type="EMBL" id="JACAZI010000005">
    <property type="protein sequence ID" value="KAF7360432.1"/>
    <property type="molecule type" value="Genomic_DNA"/>
</dbReference>
<comment type="caution">
    <text evidence="2">The sequence shown here is derived from an EMBL/GenBank/DDBJ whole genome shotgun (WGS) entry which is preliminary data.</text>
</comment>
<evidence type="ECO:0000313" key="3">
    <source>
        <dbReference type="Proteomes" id="UP000620124"/>
    </source>
</evidence>
<evidence type="ECO:0000256" key="1">
    <source>
        <dbReference type="SAM" id="MobiDB-lite"/>
    </source>
</evidence>
<reference evidence="2" key="1">
    <citation type="submission" date="2020-05" db="EMBL/GenBank/DDBJ databases">
        <title>Mycena genomes resolve the evolution of fungal bioluminescence.</title>
        <authorList>
            <person name="Tsai I.J."/>
        </authorList>
    </citation>
    <scope>NUCLEOTIDE SEQUENCE</scope>
    <source>
        <strain evidence="2">CCC161011</strain>
    </source>
</reference>
<dbReference type="Proteomes" id="UP000620124">
    <property type="component" value="Unassembled WGS sequence"/>
</dbReference>
<gene>
    <name evidence="2" type="ORF">MVEN_00773400</name>
</gene>
<sequence>MYTTRPPSYTAPYDSFSRTPSYSAEPRPHEQRLALNARVASQPAANFLKSSKNGDIKLRLVQEDDNLDLPVYGSGAVVAGLVELTRTENISSVEVKVEGHLQLKENGEGGQTHHTLCLDKVSLWIKNTNHRVCPSFLRFARTLPTSFEYEGRSYPLPPSHSVQLKGLPGFCATIDYSVSAITHIGNTTVSTPFIYCLRSRPALPIPSPLLCAQAEGGFIERAEWKVYRSILKANAKAGLQNIDVKFYLPASRIFCASQGVPFHITFESDANSLAAFLPYGPSGKLGATRIRLMRHSAVDARRATTEGAKGGIWRVDYIGETALSISHASATHMSFTGRINLVDPTLKVMGFSVPGLSVQDCILLTVAPAEGSTSTKAPPFAGIREVIPVRLTTDAWTEDGRGIAVARRSLSVSPSRAI</sequence>
<protein>
    <submittedName>
        <fullName evidence="2">Uncharacterized protein</fullName>
    </submittedName>
</protein>
<dbReference type="AlphaFoldDB" id="A0A8H7D5U9"/>
<name>A0A8H7D5U9_9AGAR</name>
<proteinExistence type="predicted"/>
<accession>A0A8H7D5U9</accession>
<dbReference type="OrthoDB" id="3242181at2759"/>
<feature type="region of interest" description="Disordered" evidence="1">
    <location>
        <begin position="1"/>
        <end position="28"/>
    </location>
</feature>
<evidence type="ECO:0000313" key="2">
    <source>
        <dbReference type="EMBL" id="KAF7360432.1"/>
    </source>
</evidence>
<keyword evidence="3" id="KW-1185">Reference proteome</keyword>
<organism evidence="2 3">
    <name type="scientific">Mycena venus</name>
    <dbReference type="NCBI Taxonomy" id="2733690"/>
    <lineage>
        <taxon>Eukaryota</taxon>
        <taxon>Fungi</taxon>
        <taxon>Dikarya</taxon>
        <taxon>Basidiomycota</taxon>
        <taxon>Agaricomycotina</taxon>
        <taxon>Agaricomycetes</taxon>
        <taxon>Agaricomycetidae</taxon>
        <taxon>Agaricales</taxon>
        <taxon>Marasmiineae</taxon>
        <taxon>Mycenaceae</taxon>
        <taxon>Mycena</taxon>
    </lineage>
</organism>